<feature type="non-terminal residue" evidence="2">
    <location>
        <position position="48"/>
    </location>
</feature>
<proteinExistence type="predicted"/>
<dbReference type="EMBL" id="CADCWG010000077">
    <property type="protein sequence ID" value="CAA9545759.1"/>
    <property type="molecule type" value="Genomic_DNA"/>
</dbReference>
<reference evidence="2" key="1">
    <citation type="submission" date="2020-02" db="EMBL/GenBank/DDBJ databases">
        <authorList>
            <person name="Meier V. D."/>
        </authorList>
    </citation>
    <scope>NUCLEOTIDE SEQUENCE</scope>
    <source>
        <strain evidence="2">AVDCRST_MAG49</strain>
    </source>
</reference>
<feature type="compositionally biased region" description="Basic residues" evidence="1">
    <location>
        <begin position="38"/>
        <end position="48"/>
    </location>
</feature>
<feature type="non-terminal residue" evidence="2">
    <location>
        <position position="1"/>
    </location>
</feature>
<evidence type="ECO:0000313" key="2">
    <source>
        <dbReference type="EMBL" id="CAA9545759.1"/>
    </source>
</evidence>
<name>A0A6J4UB81_9BACT</name>
<sequence>APHLPRLSGDRRGAVRGAARRGGRPRRPRSMVAVFAPPRRRARPIQGL</sequence>
<dbReference type="AlphaFoldDB" id="A0A6J4UB81"/>
<gene>
    <name evidence="2" type="ORF">AVDCRST_MAG49-1217</name>
</gene>
<organism evidence="2">
    <name type="scientific">uncultured Thermomicrobiales bacterium</name>
    <dbReference type="NCBI Taxonomy" id="1645740"/>
    <lineage>
        <taxon>Bacteria</taxon>
        <taxon>Pseudomonadati</taxon>
        <taxon>Thermomicrobiota</taxon>
        <taxon>Thermomicrobia</taxon>
        <taxon>Thermomicrobiales</taxon>
        <taxon>environmental samples</taxon>
    </lineage>
</organism>
<evidence type="ECO:0000256" key="1">
    <source>
        <dbReference type="SAM" id="MobiDB-lite"/>
    </source>
</evidence>
<feature type="compositionally biased region" description="Basic residues" evidence="1">
    <location>
        <begin position="18"/>
        <end position="29"/>
    </location>
</feature>
<feature type="region of interest" description="Disordered" evidence="1">
    <location>
        <begin position="1"/>
        <end position="48"/>
    </location>
</feature>
<accession>A0A6J4UB81</accession>
<protein>
    <submittedName>
        <fullName evidence="2">Uncharacterized protein</fullName>
    </submittedName>
</protein>